<keyword evidence="2" id="KW-1185">Reference proteome</keyword>
<dbReference type="AlphaFoldDB" id="A0AAD6YHY4"/>
<gene>
    <name evidence="1" type="ORF">GGX14DRAFT_353731</name>
</gene>
<evidence type="ECO:0000313" key="1">
    <source>
        <dbReference type="EMBL" id="KAJ7221261.1"/>
    </source>
</evidence>
<evidence type="ECO:0000313" key="2">
    <source>
        <dbReference type="Proteomes" id="UP001219525"/>
    </source>
</evidence>
<protein>
    <submittedName>
        <fullName evidence="1">Uncharacterized protein</fullName>
    </submittedName>
</protein>
<organism evidence="1 2">
    <name type="scientific">Mycena pura</name>
    <dbReference type="NCBI Taxonomy" id="153505"/>
    <lineage>
        <taxon>Eukaryota</taxon>
        <taxon>Fungi</taxon>
        <taxon>Dikarya</taxon>
        <taxon>Basidiomycota</taxon>
        <taxon>Agaricomycotina</taxon>
        <taxon>Agaricomycetes</taxon>
        <taxon>Agaricomycetidae</taxon>
        <taxon>Agaricales</taxon>
        <taxon>Marasmiineae</taxon>
        <taxon>Mycenaceae</taxon>
        <taxon>Mycena</taxon>
    </lineage>
</organism>
<dbReference type="EMBL" id="JARJCW010000008">
    <property type="protein sequence ID" value="KAJ7221261.1"/>
    <property type="molecule type" value="Genomic_DNA"/>
</dbReference>
<sequence length="117" mass="12712">RTGFIKQYMALSAHAQAVLPFLEGAAVQWVGVEASDATLCWLWDKKVALGSDNPTFKSVPPVLVFIVGCDKTSVRPSRVPVPRADLGCTVEFTDLEEPTASCHGQFNDSLCVRRMSA</sequence>
<name>A0AAD6YHY4_9AGAR</name>
<proteinExistence type="predicted"/>
<accession>A0AAD6YHY4</accession>
<reference evidence="1" key="1">
    <citation type="submission" date="2023-03" db="EMBL/GenBank/DDBJ databases">
        <title>Massive genome expansion in bonnet fungi (Mycena s.s.) driven by repeated elements and novel gene families across ecological guilds.</title>
        <authorList>
            <consortium name="Lawrence Berkeley National Laboratory"/>
            <person name="Harder C.B."/>
            <person name="Miyauchi S."/>
            <person name="Viragh M."/>
            <person name="Kuo A."/>
            <person name="Thoen E."/>
            <person name="Andreopoulos B."/>
            <person name="Lu D."/>
            <person name="Skrede I."/>
            <person name="Drula E."/>
            <person name="Henrissat B."/>
            <person name="Morin E."/>
            <person name="Kohler A."/>
            <person name="Barry K."/>
            <person name="LaButti K."/>
            <person name="Morin E."/>
            <person name="Salamov A."/>
            <person name="Lipzen A."/>
            <person name="Mereny Z."/>
            <person name="Hegedus B."/>
            <person name="Baldrian P."/>
            <person name="Stursova M."/>
            <person name="Weitz H."/>
            <person name="Taylor A."/>
            <person name="Grigoriev I.V."/>
            <person name="Nagy L.G."/>
            <person name="Martin F."/>
            <person name="Kauserud H."/>
        </authorList>
    </citation>
    <scope>NUCLEOTIDE SEQUENCE</scope>
    <source>
        <strain evidence="1">9144</strain>
    </source>
</reference>
<dbReference type="Proteomes" id="UP001219525">
    <property type="component" value="Unassembled WGS sequence"/>
</dbReference>
<comment type="caution">
    <text evidence="1">The sequence shown here is derived from an EMBL/GenBank/DDBJ whole genome shotgun (WGS) entry which is preliminary data.</text>
</comment>
<feature type="non-terminal residue" evidence="1">
    <location>
        <position position="1"/>
    </location>
</feature>